<dbReference type="AlphaFoldDB" id="M1DLQ7"/>
<protein>
    <recommendedName>
        <fullName evidence="3">Polyprotein protein</fullName>
    </recommendedName>
</protein>
<accession>M1DLQ7</accession>
<name>M1DLQ7_SOLTU</name>
<evidence type="ECO:0000313" key="2">
    <source>
        <dbReference type="Proteomes" id="UP000011115"/>
    </source>
</evidence>
<proteinExistence type="predicted"/>
<reference evidence="2" key="1">
    <citation type="journal article" date="2011" name="Nature">
        <title>Genome sequence and analysis of the tuber crop potato.</title>
        <authorList>
            <consortium name="The Potato Genome Sequencing Consortium"/>
        </authorList>
    </citation>
    <scope>NUCLEOTIDE SEQUENCE [LARGE SCALE GENOMIC DNA]</scope>
    <source>
        <strain evidence="2">cv. DM1-3 516 R44</strain>
    </source>
</reference>
<sequence length="152" mass="17091">MPKIIDQAIKKALVPLIERVVKSEGTIESYNVRLDDLTTRSEAREEAEGSFGALDAMQYKITTLRVEVVQFQSMDNSMLWGNVSLPDSLSTMAKMPSVMPSFSEHPKVTLHVESVDADESERDEDDLAKDEVTDYDRSLTLLICLGGLFERY</sequence>
<dbReference type="HOGENOM" id="CLU_145080_0_0_1"/>
<dbReference type="Gramene" id="PGSC0003DMT400091022">
    <property type="protein sequence ID" value="PGSC0003DMT400091022"/>
    <property type="gene ID" value="PGSC0003DMG400040593"/>
</dbReference>
<dbReference type="PaxDb" id="4113-PGSC0003DMT400091022"/>
<evidence type="ECO:0008006" key="3">
    <source>
        <dbReference type="Google" id="ProtNLM"/>
    </source>
</evidence>
<dbReference type="InParanoid" id="M1DLQ7"/>
<dbReference type="Proteomes" id="UP000011115">
    <property type="component" value="Unassembled WGS sequence"/>
</dbReference>
<keyword evidence="2" id="KW-1185">Reference proteome</keyword>
<organism evidence="1 2">
    <name type="scientific">Solanum tuberosum</name>
    <name type="common">Potato</name>
    <dbReference type="NCBI Taxonomy" id="4113"/>
    <lineage>
        <taxon>Eukaryota</taxon>
        <taxon>Viridiplantae</taxon>
        <taxon>Streptophyta</taxon>
        <taxon>Embryophyta</taxon>
        <taxon>Tracheophyta</taxon>
        <taxon>Spermatophyta</taxon>
        <taxon>Magnoliopsida</taxon>
        <taxon>eudicotyledons</taxon>
        <taxon>Gunneridae</taxon>
        <taxon>Pentapetalae</taxon>
        <taxon>asterids</taxon>
        <taxon>lamiids</taxon>
        <taxon>Solanales</taxon>
        <taxon>Solanaceae</taxon>
        <taxon>Solanoideae</taxon>
        <taxon>Solaneae</taxon>
        <taxon>Solanum</taxon>
    </lineage>
</organism>
<dbReference type="EnsemblPlants" id="PGSC0003DMT400091022">
    <property type="protein sequence ID" value="PGSC0003DMT400091022"/>
    <property type="gene ID" value="PGSC0003DMG400040593"/>
</dbReference>
<evidence type="ECO:0000313" key="1">
    <source>
        <dbReference type="EnsemblPlants" id="PGSC0003DMT400091022"/>
    </source>
</evidence>
<reference evidence="1" key="2">
    <citation type="submission" date="2015-06" db="UniProtKB">
        <authorList>
            <consortium name="EnsemblPlants"/>
        </authorList>
    </citation>
    <scope>IDENTIFICATION</scope>
    <source>
        <strain evidence="1">DM1-3 516 R44</strain>
    </source>
</reference>